<evidence type="ECO:0000256" key="5">
    <source>
        <dbReference type="ARBA" id="ARBA00022729"/>
    </source>
</evidence>
<sequence>MGFDDGTLPIPKGTKSSFPVNFGDPKQKAIASCALTAQTSKRVHGTFVLFDNNRDSKRCENNICEWHAKKDGLYLKIQGKQVLQFKWSS</sequence>
<name>A0A0V0GL23_SOLCH</name>
<evidence type="ECO:0000256" key="6">
    <source>
        <dbReference type="SAM" id="MobiDB-lite"/>
    </source>
</evidence>
<keyword evidence="4" id="KW-0964">Secreted</keyword>
<accession>A0A0V0GL23</accession>
<organism evidence="7">
    <name type="scientific">Solanum chacoense</name>
    <name type="common">Chaco potato</name>
    <dbReference type="NCBI Taxonomy" id="4108"/>
    <lineage>
        <taxon>Eukaryota</taxon>
        <taxon>Viridiplantae</taxon>
        <taxon>Streptophyta</taxon>
        <taxon>Embryophyta</taxon>
        <taxon>Tracheophyta</taxon>
        <taxon>Spermatophyta</taxon>
        <taxon>Magnoliopsida</taxon>
        <taxon>eudicotyledons</taxon>
        <taxon>Gunneridae</taxon>
        <taxon>Pentapetalae</taxon>
        <taxon>asterids</taxon>
        <taxon>lamiids</taxon>
        <taxon>Solanales</taxon>
        <taxon>Solanaceae</taxon>
        <taxon>Solanoideae</taxon>
        <taxon>Solaneae</taxon>
        <taxon>Solanum</taxon>
    </lineage>
</organism>
<evidence type="ECO:0000256" key="2">
    <source>
        <dbReference type="ARBA" id="ARBA00005581"/>
    </source>
</evidence>
<reference evidence="7" key="1">
    <citation type="submission" date="2015-12" db="EMBL/GenBank/DDBJ databases">
        <title>Gene expression during late stages of embryo sac development: a critical building block for successful pollen-pistil interactions.</title>
        <authorList>
            <person name="Liu Y."/>
            <person name="Joly V."/>
            <person name="Sabar M."/>
            <person name="Matton D.P."/>
        </authorList>
    </citation>
    <scope>NUCLEOTIDE SEQUENCE</scope>
</reference>
<proteinExistence type="inferred from homology"/>
<dbReference type="GO" id="GO:0060320">
    <property type="term" value="P:rejection of self pollen"/>
    <property type="evidence" value="ECO:0007669"/>
    <property type="project" value="UniProtKB-KW"/>
</dbReference>
<evidence type="ECO:0000256" key="1">
    <source>
        <dbReference type="ARBA" id="ARBA00004613"/>
    </source>
</evidence>
<comment type="similarity">
    <text evidence="2">Belongs to the plant self-incompatibility (S1) protein family.</text>
</comment>
<evidence type="ECO:0000256" key="3">
    <source>
        <dbReference type="ARBA" id="ARBA00022471"/>
    </source>
</evidence>
<dbReference type="GO" id="GO:0005576">
    <property type="term" value="C:extracellular region"/>
    <property type="evidence" value="ECO:0007669"/>
    <property type="project" value="UniProtKB-SubCell"/>
</dbReference>
<feature type="region of interest" description="Disordered" evidence="6">
    <location>
        <begin position="1"/>
        <end position="20"/>
    </location>
</feature>
<keyword evidence="5" id="KW-0732">Signal</keyword>
<dbReference type="AlphaFoldDB" id="A0A0V0GL23"/>
<evidence type="ECO:0000256" key="4">
    <source>
        <dbReference type="ARBA" id="ARBA00022525"/>
    </source>
</evidence>
<protein>
    <submittedName>
        <fullName evidence="7">Putative ovule protein</fullName>
    </submittedName>
</protein>
<dbReference type="EMBL" id="GEDG01036116">
    <property type="protein sequence ID" value="JAP08869.1"/>
    <property type="molecule type" value="Transcribed_RNA"/>
</dbReference>
<keyword evidence="3" id="KW-0713">Self-incompatibility</keyword>
<dbReference type="InterPro" id="IPR010264">
    <property type="entry name" value="Self-incomp_S1"/>
</dbReference>
<evidence type="ECO:0000313" key="7">
    <source>
        <dbReference type="EMBL" id="JAP08869.1"/>
    </source>
</evidence>
<dbReference type="Pfam" id="PF05938">
    <property type="entry name" value="Self-incomp_S1"/>
    <property type="match status" value="1"/>
</dbReference>
<comment type="subcellular location">
    <subcellularLocation>
        <location evidence="1">Secreted</location>
    </subcellularLocation>
</comment>